<name>A0A354YW28_9FIRM</name>
<sequence length="118" mass="13498">MLNEEELAQAVAAACLDEKAVDVVILDVNELTIITDYFVIATARSRVQVQNIVEMVQERLKEFNILPSRVEGVEQGNWAVMDYSSTILHVFQPEEREYYDLENLWGDAKEVDVNESYA</sequence>
<keyword evidence="2" id="KW-0810">Translation regulation</keyword>
<dbReference type="GO" id="GO:0017148">
    <property type="term" value="P:negative regulation of translation"/>
    <property type="evidence" value="ECO:0007669"/>
    <property type="project" value="UniProtKB-UniRule"/>
</dbReference>
<dbReference type="PANTHER" id="PTHR21043">
    <property type="entry name" value="IOJAP SUPERFAMILY ORTHOLOG"/>
    <property type="match status" value="1"/>
</dbReference>
<dbReference type="Proteomes" id="UP000263273">
    <property type="component" value="Unassembled WGS sequence"/>
</dbReference>
<comment type="function">
    <text evidence="2">Functions as a ribosomal silencing factor. Interacts with ribosomal protein uL14 (rplN), blocking formation of intersubunit bridge B8. Prevents association of the 30S and 50S ribosomal subunits and the formation of functional ribosomes, thus repressing translation.</text>
</comment>
<dbReference type="InterPro" id="IPR043519">
    <property type="entry name" value="NT_sf"/>
</dbReference>
<comment type="caution">
    <text evidence="3">The sequence shown here is derived from an EMBL/GenBank/DDBJ whole genome shotgun (WGS) entry which is preliminary data.</text>
</comment>
<dbReference type="GO" id="GO:0043023">
    <property type="term" value="F:ribosomal large subunit binding"/>
    <property type="evidence" value="ECO:0007669"/>
    <property type="project" value="TreeGrafter"/>
</dbReference>
<keyword evidence="2" id="KW-0963">Cytoplasm</keyword>
<dbReference type="Gene3D" id="3.30.460.10">
    <property type="entry name" value="Beta Polymerase, domain 2"/>
    <property type="match status" value="1"/>
</dbReference>
<dbReference type="Pfam" id="PF02410">
    <property type="entry name" value="RsfS"/>
    <property type="match status" value="1"/>
</dbReference>
<organism evidence="3 4">
    <name type="scientific">Syntrophomonas wolfei</name>
    <dbReference type="NCBI Taxonomy" id="863"/>
    <lineage>
        <taxon>Bacteria</taxon>
        <taxon>Bacillati</taxon>
        <taxon>Bacillota</taxon>
        <taxon>Clostridia</taxon>
        <taxon>Eubacteriales</taxon>
        <taxon>Syntrophomonadaceae</taxon>
        <taxon>Syntrophomonas</taxon>
    </lineage>
</organism>
<dbReference type="GO" id="GO:0042256">
    <property type="term" value="P:cytosolic ribosome assembly"/>
    <property type="evidence" value="ECO:0007669"/>
    <property type="project" value="UniProtKB-UniRule"/>
</dbReference>
<dbReference type="EMBL" id="DNZF01000020">
    <property type="protein sequence ID" value="HBK52452.1"/>
    <property type="molecule type" value="Genomic_DNA"/>
</dbReference>
<comment type="subcellular location">
    <subcellularLocation>
        <location evidence="2">Cytoplasm</location>
    </subcellularLocation>
</comment>
<dbReference type="NCBIfam" id="TIGR00090">
    <property type="entry name" value="rsfS_iojap_ybeB"/>
    <property type="match status" value="1"/>
</dbReference>
<dbReference type="InterPro" id="IPR004394">
    <property type="entry name" value="Iojap/RsfS/C7orf30"/>
</dbReference>
<gene>
    <name evidence="2 3" type="primary">rsfS</name>
    <name evidence="3" type="ORF">DDZ44_00750</name>
</gene>
<dbReference type="RefSeq" id="WP_061214393.1">
    <property type="nucleotide sequence ID" value="NZ_DCDX01000082.1"/>
</dbReference>
<dbReference type="AlphaFoldDB" id="A0A354YW28"/>
<protein>
    <recommendedName>
        <fullName evidence="2">Ribosomal silencing factor RsfS</fullName>
    </recommendedName>
</protein>
<evidence type="ECO:0000313" key="3">
    <source>
        <dbReference type="EMBL" id="HBK52452.1"/>
    </source>
</evidence>
<dbReference type="PANTHER" id="PTHR21043:SF0">
    <property type="entry name" value="MITOCHONDRIAL ASSEMBLY OF RIBOSOMAL LARGE SUBUNIT PROTEIN 1"/>
    <property type="match status" value="1"/>
</dbReference>
<comment type="similarity">
    <text evidence="1 2">Belongs to the Iojap/RsfS family.</text>
</comment>
<accession>A0A354YW28</accession>
<dbReference type="STRING" id="378794.GCA_001570625_01940"/>
<dbReference type="GO" id="GO:0090071">
    <property type="term" value="P:negative regulation of ribosome biogenesis"/>
    <property type="evidence" value="ECO:0007669"/>
    <property type="project" value="UniProtKB-UniRule"/>
</dbReference>
<evidence type="ECO:0000256" key="2">
    <source>
        <dbReference type="HAMAP-Rule" id="MF_01477"/>
    </source>
</evidence>
<evidence type="ECO:0000256" key="1">
    <source>
        <dbReference type="ARBA" id="ARBA00010574"/>
    </source>
</evidence>
<dbReference type="GO" id="GO:0005737">
    <property type="term" value="C:cytoplasm"/>
    <property type="evidence" value="ECO:0007669"/>
    <property type="project" value="UniProtKB-SubCell"/>
</dbReference>
<proteinExistence type="inferred from homology"/>
<comment type="subunit">
    <text evidence="2">Interacts with ribosomal protein uL14 (rplN).</text>
</comment>
<dbReference type="SUPFAM" id="SSF81301">
    <property type="entry name" value="Nucleotidyltransferase"/>
    <property type="match status" value="1"/>
</dbReference>
<keyword evidence="2" id="KW-0678">Repressor</keyword>
<evidence type="ECO:0000313" key="4">
    <source>
        <dbReference type="Proteomes" id="UP000263273"/>
    </source>
</evidence>
<dbReference type="HAMAP" id="MF_01477">
    <property type="entry name" value="Iojap_RsfS"/>
    <property type="match status" value="1"/>
</dbReference>
<reference evidence="3 4" key="1">
    <citation type="journal article" date="2018" name="Nat. Biotechnol.">
        <title>A standardized bacterial taxonomy based on genome phylogeny substantially revises the tree of life.</title>
        <authorList>
            <person name="Parks D.H."/>
            <person name="Chuvochina M."/>
            <person name="Waite D.W."/>
            <person name="Rinke C."/>
            <person name="Skarshewski A."/>
            <person name="Chaumeil P.A."/>
            <person name="Hugenholtz P."/>
        </authorList>
    </citation>
    <scope>NUCLEOTIDE SEQUENCE [LARGE SCALE GENOMIC DNA]</scope>
    <source>
        <strain evidence="3">UBA10948</strain>
    </source>
</reference>